<gene>
    <name evidence="1" type="ORF">MILVUS5_LOCUS27127</name>
</gene>
<proteinExistence type="predicted"/>
<sequence>MMYEVELNIALDGTLYAATALLGMCYGVQYSIMVPTVSELFGLKHFGIISSFMMLGNPIGALLFSVFLAGNLYDTEAAKQGNSTLYGANCFSFRVTFWFWLGSVELVPF</sequence>
<evidence type="ECO:0000313" key="1">
    <source>
        <dbReference type="EMBL" id="CAJ2661416.1"/>
    </source>
</evidence>
<accession>A0ACB0KXJ1</accession>
<comment type="caution">
    <text evidence="1">The sequence shown here is derived from an EMBL/GenBank/DDBJ whole genome shotgun (WGS) entry which is preliminary data.</text>
</comment>
<reference evidence="1" key="1">
    <citation type="submission" date="2023-10" db="EMBL/GenBank/DDBJ databases">
        <authorList>
            <person name="Rodriguez Cubillos JULIANA M."/>
            <person name="De Vega J."/>
        </authorList>
    </citation>
    <scope>NUCLEOTIDE SEQUENCE</scope>
</reference>
<protein>
    <submittedName>
        <fullName evidence="1">Uncharacterized protein</fullName>
    </submittedName>
</protein>
<organism evidence="1 2">
    <name type="scientific">Trifolium pratense</name>
    <name type="common">Red clover</name>
    <dbReference type="NCBI Taxonomy" id="57577"/>
    <lineage>
        <taxon>Eukaryota</taxon>
        <taxon>Viridiplantae</taxon>
        <taxon>Streptophyta</taxon>
        <taxon>Embryophyta</taxon>
        <taxon>Tracheophyta</taxon>
        <taxon>Spermatophyta</taxon>
        <taxon>Magnoliopsida</taxon>
        <taxon>eudicotyledons</taxon>
        <taxon>Gunneridae</taxon>
        <taxon>Pentapetalae</taxon>
        <taxon>rosids</taxon>
        <taxon>fabids</taxon>
        <taxon>Fabales</taxon>
        <taxon>Fabaceae</taxon>
        <taxon>Papilionoideae</taxon>
        <taxon>50 kb inversion clade</taxon>
        <taxon>NPAAA clade</taxon>
        <taxon>Hologalegina</taxon>
        <taxon>IRL clade</taxon>
        <taxon>Trifolieae</taxon>
        <taxon>Trifolium</taxon>
    </lineage>
</organism>
<dbReference type="Proteomes" id="UP001177021">
    <property type="component" value="Unassembled WGS sequence"/>
</dbReference>
<name>A0ACB0KXJ1_TRIPR</name>
<dbReference type="EMBL" id="CASHSV030000311">
    <property type="protein sequence ID" value="CAJ2661416.1"/>
    <property type="molecule type" value="Genomic_DNA"/>
</dbReference>
<keyword evidence="2" id="KW-1185">Reference proteome</keyword>
<evidence type="ECO:0000313" key="2">
    <source>
        <dbReference type="Proteomes" id="UP001177021"/>
    </source>
</evidence>